<keyword evidence="3 6" id="KW-1133">Transmembrane helix</keyword>
<evidence type="ECO:0000256" key="1">
    <source>
        <dbReference type="ARBA" id="ARBA00004141"/>
    </source>
</evidence>
<organism evidence="8 9">
    <name type="scientific">Rhodococcus opacus</name>
    <name type="common">Nocardia opaca</name>
    <dbReference type="NCBI Taxonomy" id="37919"/>
    <lineage>
        <taxon>Bacteria</taxon>
        <taxon>Bacillati</taxon>
        <taxon>Actinomycetota</taxon>
        <taxon>Actinomycetes</taxon>
        <taxon>Mycobacteriales</taxon>
        <taxon>Nocardiaceae</taxon>
        <taxon>Rhodococcus</taxon>
    </lineage>
</organism>
<dbReference type="EMBL" id="CP008947">
    <property type="protein sequence ID" value="AII09980.1"/>
    <property type="molecule type" value="Genomic_DNA"/>
</dbReference>
<dbReference type="InterPro" id="IPR016795">
    <property type="entry name" value="UCP021697"/>
</dbReference>
<dbReference type="PIRSF" id="PIRSF021697">
    <property type="entry name" value="UCP021697"/>
    <property type="match status" value="1"/>
</dbReference>
<evidence type="ECO:0000256" key="4">
    <source>
        <dbReference type="ARBA" id="ARBA00023136"/>
    </source>
</evidence>
<protein>
    <recommendedName>
        <fullName evidence="7">RDD domain-containing protein</fullName>
    </recommendedName>
</protein>
<evidence type="ECO:0000256" key="2">
    <source>
        <dbReference type="ARBA" id="ARBA00022692"/>
    </source>
</evidence>
<accession>A0A076EV74</accession>
<evidence type="ECO:0000313" key="9">
    <source>
        <dbReference type="Proteomes" id="UP000028488"/>
    </source>
</evidence>
<dbReference type="AlphaFoldDB" id="A0A076EV74"/>
<name>A0A076EV74_RHOOP</name>
<evidence type="ECO:0000313" key="8">
    <source>
        <dbReference type="EMBL" id="AII09980.1"/>
    </source>
</evidence>
<dbReference type="eggNOG" id="COG1714">
    <property type="taxonomic scope" value="Bacteria"/>
</dbReference>
<comment type="subcellular location">
    <subcellularLocation>
        <location evidence="1">Membrane</location>
        <topology evidence="1">Multi-pass membrane protein</topology>
    </subcellularLocation>
</comment>
<dbReference type="GO" id="GO:0016020">
    <property type="term" value="C:membrane"/>
    <property type="evidence" value="ECO:0007669"/>
    <property type="project" value="UniProtKB-SubCell"/>
</dbReference>
<feature type="transmembrane region" description="Helical" evidence="6">
    <location>
        <begin position="49"/>
        <end position="67"/>
    </location>
</feature>
<dbReference type="Proteomes" id="UP000028488">
    <property type="component" value="Chromosome"/>
</dbReference>
<sequence length="158" mass="16645">MARITGSWLSGPSAALPNGADETTQSFRGERLGLQAEGPGSLASTGRRLAALMIDWVSSAGVAALIIGDNFFEGPFSTFTLLVWFVVGVATVSLFSFTPGQLFLGMQVARVDGPARVGFVRALVRQALLVFVVPGTITDIDGRGMQDRATGTALIRTR</sequence>
<feature type="transmembrane region" description="Helical" evidence="6">
    <location>
        <begin position="79"/>
        <end position="97"/>
    </location>
</feature>
<gene>
    <name evidence="8" type="ORF">EP51_37195</name>
</gene>
<proteinExistence type="predicted"/>
<feature type="region of interest" description="Disordered" evidence="5">
    <location>
        <begin position="1"/>
        <end position="22"/>
    </location>
</feature>
<dbReference type="Pfam" id="PF06271">
    <property type="entry name" value="RDD"/>
    <property type="match status" value="1"/>
</dbReference>
<reference evidence="8 9" key="1">
    <citation type="submission" date="2014-07" db="EMBL/GenBank/DDBJ databases">
        <title>Genome Sequence of Rhodococcus opacus Strain R7, a Biodegrader of Mono- and Polycyclic Aromatic Hydrocarbons.</title>
        <authorList>
            <person name="Di Gennaro P."/>
            <person name="Zampolli J."/>
            <person name="Presti I."/>
            <person name="Cappelletti M."/>
            <person name="D'Ursi P."/>
            <person name="Orro A."/>
            <person name="Mezzelani A."/>
            <person name="Milanesi L."/>
        </authorList>
    </citation>
    <scope>NUCLEOTIDE SEQUENCE [LARGE SCALE GENOMIC DNA]</scope>
    <source>
        <strain evidence="8 9">R7</strain>
    </source>
</reference>
<feature type="domain" description="RDD" evidence="7">
    <location>
        <begin position="43"/>
        <end position="131"/>
    </location>
</feature>
<evidence type="ECO:0000256" key="6">
    <source>
        <dbReference type="SAM" id="Phobius"/>
    </source>
</evidence>
<dbReference type="RefSeq" id="WP_037226578.1">
    <property type="nucleotide sequence ID" value="NZ_CP008947.1"/>
</dbReference>
<keyword evidence="4 6" id="KW-0472">Membrane</keyword>
<evidence type="ECO:0000259" key="7">
    <source>
        <dbReference type="Pfam" id="PF06271"/>
    </source>
</evidence>
<keyword evidence="2 6" id="KW-0812">Transmembrane</keyword>
<dbReference type="InterPro" id="IPR010432">
    <property type="entry name" value="RDD"/>
</dbReference>
<evidence type="ECO:0000256" key="3">
    <source>
        <dbReference type="ARBA" id="ARBA00022989"/>
    </source>
</evidence>
<evidence type="ECO:0000256" key="5">
    <source>
        <dbReference type="SAM" id="MobiDB-lite"/>
    </source>
</evidence>